<reference evidence="1 2" key="1">
    <citation type="submission" date="2017-01" db="EMBL/GenBank/DDBJ databases">
        <title>Genome sequence of Rhodovulum viride JA756.</title>
        <authorList>
            <person name="Lakshmi K.V."/>
            <person name="Tushar L.D."/>
            <person name="Sasikala C."/>
            <person name="Venkataramana C."/>
        </authorList>
    </citation>
    <scope>NUCLEOTIDE SEQUENCE [LARGE SCALE GENOMIC DNA]</scope>
    <source>
        <strain evidence="1 2">JA756</strain>
    </source>
</reference>
<gene>
    <name evidence="1" type="ORF">BYZ73_07345</name>
</gene>
<dbReference type="RefSeq" id="WP_112315450.1">
    <property type="nucleotide sequence ID" value="NZ_MUAV01000006.1"/>
</dbReference>
<dbReference type="Proteomes" id="UP000248659">
    <property type="component" value="Unassembled WGS sequence"/>
</dbReference>
<name>A0ABX9DIG5_9RHOB</name>
<evidence type="ECO:0008006" key="3">
    <source>
        <dbReference type="Google" id="ProtNLM"/>
    </source>
</evidence>
<sequence length="182" mass="19552">MPPATTGTGAMADTLRASFGPFEAEAVPAEARLTISRDGTPVIRLFGRDLVRSTLLGGSWCPDMQRALRWGLQRIEARLGEDLRFRAGVMAACDLISRLRLAGDPRRAERLLLGDMDAGRSQGETPLSQDCGAPENDKTVCGGSYSAPDAMPKPVEEPAAEAFREAVAELVYSVMKEGKTDV</sequence>
<comment type="caution">
    <text evidence="1">The sequence shown here is derived from an EMBL/GenBank/DDBJ whole genome shotgun (WGS) entry which is preliminary data.</text>
</comment>
<evidence type="ECO:0000313" key="2">
    <source>
        <dbReference type="Proteomes" id="UP000248659"/>
    </source>
</evidence>
<proteinExistence type="predicted"/>
<keyword evidence="2" id="KW-1185">Reference proteome</keyword>
<evidence type="ECO:0000313" key="1">
    <source>
        <dbReference type="EMBL" id="RAP42159.1"/>
    </source>
</evidence>
<organism evidence="1 2">
    <name type="scientific">Rhodovulum viride</name>
    <dbReference type="NCBI Taxonomy" id="1231134"/>
    <lineage>
        <taxon>Bacteria</taxon>
        <taxon>Pseudomonadati</taxon>
        <taxon>Pseudomonadota</taxon>
        <taxon>Alphaproteobacteria</taxon>
        <taxon>Rhodobacterales</taxon>
        <taxon>Paracoccaceae</taxon>
        <taxon>Rhodovulum</taxon>
    </lineage>
</organism>
<accession>A0ABX9DIG5</accession>
<protein>
    <recommendedName>
        <fullName evidence="3">NIF system FeS cluster assembly NifU N-terminal domain-containing protein</fullName>
    </recommendedName>
</protein>
<dbReference type="EMBL" id="MUAV01000006">
    <property type="protein sequence ID" value="RAP42159.1"/>
    <property type="molecule type" value="Genomic_DNA"/>
</dbReference>